<keyword evidence="3" id="KW-1185">Reference proteome</keyword>
<evidence type="ECO:0008006" key="4">
    <source>
        <dbReference type="Google" id="ProtNLM"/>
    </source>
</evidence>
<reference evidence="2 3" key="1">
    <citation type="submission" date="2023-05" db="EMBL/GenBank/DDBJ databases">
        <title>A 100% complete, gapless, phased diploid assembly of the Scenedesmus obliquus UTEX 3031 genome.</title>
        <authorList>
            <person name="Biondi T.C."/>
            <person name="Hanschen E.R."/>
            <person name="Kwon T."/>
            <person name="Eng W."/>
            <person name="Kruse C.P.S."/>
            <person name="Koehler S.I."/>
            <person name="Kunde Y."/>
            <person name="Gleasner C.D."/>
            <person name="You Mak K.T."/>
            <person name="Polle J."/>
            <person name="Hovde B.T."/>
            <person name="Starkenburg S.R."/>
        </authorList>
    </citation>
    <scope>NUCLEOTIDE SEQUENCE [LARGE SCALE GENOMIC DNA]</scope>
    <source>
        <strain evidence="2 3">DOE0152z</strain>
    </source>
</reference>
<dbReference type="InterPro" id="IPR040415">
    <property type="entry name" value="SETD9"/>
</dbReference>
<proteinExistence type="predicted"/>
<name>A0ABY8U5P4_TETOB</name>
<evidence type="ECO:0000313" key="2">
    <source>
        <dbReference type="EMBL" id="WIA16650.1"/>
    </source>
</evidence>
<gene>
    <name evidence="2" type="ORF">OEZ85_013313</name>
</gene>
<sequence length="425" mass="45957">MSRFFAGLQRSLKLKLKRAFFDGGANRQLQEQIDIHRLFLFTSLHAQKQLLGGRLPDGFTEGLIEQAKTLSFEQQRHFVHQQLQQQLVDIAGSIHESLLQAHDPRPAATAFEQAWQQMHPQLHSSSSSSSSGALLSQQQLRELVQQRLGYSLSVQPSKVAHQEAGMGLFLQGAALPGSLLALFPGLVYHKPVYRRMPGYPRIDVGNPYLTARYDHGIVDSLPWGRGWPAGSGVSAAAVAAAVAAPASKGLIGRMVAASDGPRKPIPETTWVHATTAEAAQLEMLEGRHPLALAHFANHPPAGAAPNAVIANFTFKVPAAAAAAAKPSSSSDQAAMQESKSQESSSSSSSSAAPWLRAYVPNIDYVEECSQQHLLKTEVSCVGLVAVAPLQSGSEVLFNYRLSPALLGRPAWYTPVDQNEENMRWA</sequence>
<evidence type="ECO:0000256" key="1">
    <source>
        <dbReference type="SAM" id="MobiDB-lite"/>
    </source>
</evidence>
<feature type="region of interest" description="Disordered" evidence="1">
    <location>
        <begin position="325"/>
        <end position="349"/>
    </location>
</feature>
<organism evidence="2 3">
    <name type="scientific">Tetradesmus obliquus</name>
    <name type="common">Green alga</name>
    <name type="synonym">Acutodesmus obliquus</name>
    <dbReference type="NCBI Taxonomy" id="3088"/>
    <lineage>
        <taxon>Eukaryota</taxon>
        <taxon>Viridiplantae</taxon>
        <taxon>Chlorophyta</taxon>
        <taxon>core chlorophytes</taxon>
        <taxon>Chlorophyceae</taxon>
        <taxon>CS clade</taxon>
        <taxon>Sphaeropleales</taxon>
        <taxon>Scenedesmaceae</taxon>
        <taxon>Tetradesmus</taxon>
    </lineage>
</organism>
<protein>
    <recommendedName>
        <fullName evidence="4">SET domain-containing protein</fullName>
    </recommendedName>
</protein>
<evidence type="ECO:0000313" key="3">
    <source>
        <dbReference type="Proteomes" id="UP001244341"/>
    </source>
</evidence>
<dbReference type="PANTHER" id="PTHR33524">
    <property type="entry name" value="C5ORF35"/>
    <property type="match status" value="1"/>
</dbReference>
<accession>A0ABY8U5P4</accession>
<dbReference type="EMBL" id="CP126214">
    <property type="protein sequence ID" value="WIA16650.1"/>
    <property type="molecule type" value="Genomic_DNA"/>
</dbReference>
<dbReference type="PANTHER" id="PTHR33524:SF1">
    <property type="entry name" value="SET DOMAIN-CONTAINING PROTEIN"/>
    <property type="match status" value="1"/>
</dbReference>
<dbReference type="Proteomes" id="UP001244341">
    <property type="component" value="Chromosome 7b"/>
</dbReference>